<accession>A0A2V2Z0M7</accession>
<gene>
    <name evidence="1" type="ORF">DFQ01_10153</name>
</gene>
<dbReference type="Proteomes" id="UP000246635">
    <property type="component" value="Unassembled WGS sequence"/>
</dbReference>
<proteinExistence type="predicted"/>
<dbReference type="EMBL" id="QGTQ01000001">
    <property type="protein sequence ID" value="PWW08332.1"/>
    <property type="molecule type" value="Genomic_DNA"/>
</dbReference>
<dbReference type="Gene3D" id="3.90.550.10">
    <property type="entry name" value="Spore Coat Polysaccharide Biosynthesis Protein SpsA, Chain A"/>
    <property type="match status" value="1"/>
</dbReference>
<evidence type="ECO:0000313" key="2">
    <source>
        <dbReference type="Proteomes" id="UP000246635"/>
    </source>
</evidence>
<dbReference type="RefSeq" id="WP_110041879.1">
    <property type="nucleotide sequence ID" value="NZ_CP054613.1"/>
</dbReference>
<name>A0A2V2Z0M7_9BACL</name>
<dbReference type="CDD" id="cd02513">
    <property type="entry name" value="CMP-NeuAc_Synthase"/>
    <property type="match status" value="1"/>
</dbReference>
<dbReference type="PANTHER" id="PTHR21485:SF3">
    <property type="entry name" value="N-ACYLNEURAMINATE CYTIDYLYLTRANSFERASE"/>
    <property type="match status" value="1"/>
</dbReference>
<dbReference type="GO" id="GO:0008781">
    <property type="term" value="F:N-acylneuraminate cytidylyltransferase activity"/>
    <property type="evidence" value="ECO:0007669"/>
    <property type="project" value="TreeGrafter"/>
</dbReference>
<dbReference type="AlphaFoldDB" id="A0A2V2Z0M7"/>
<dbReference type="OrthoDB" id="9805604at2"/>
<keyword evidence="2" id="KW-1185">Reference proteome</keyword>
<reference evidence="1 2" key="1">
    <citation type="submission" date="2018-05" db="EMBL/GenBank/DDBJ databases">
        <title>Genomic Encyclopedia of Type Strains, Phase III (KMG-III): the genomes of soil and plant-associated and newly described type strains.</title>
        <authorList>
            <person name="Whitman W."/>
        </authorList>
    </citation>
    <scope>NUCLEOTIDE SEQUENCE [LARGE SCALE GENOMIC DNA]</scope>
    <source>
        <strain evidence="1 2">CECT 5696</strain>
    </source>
</reference>
<comment type="caution">
    <text evidence="1">The sequence shown here is derived from an EMBL/GenBank/DDBJ whole genome shotgun (WGS) entry which is preliminary data.</text>
</comment>
<dbReference type="SUPFAM" id="SSF53448">
    <property type="entry name" value="Nucleotide-diphospho-sugar transferases"/>
    <property type="match status" value="1"/>
</dbReference>
<organism evidence="1 2">
    <name type="scientific">Paenibacillus cellulosilyticus</name>
    <dbReference type="NCBI Taxonomy" id="375489"/>
    <lineage>
        <taxon>Bacteria</taxon>
        <taxon>Bacillati</taxon>
        <taxon>Bacillota</taxon>
        <taxon>Bacilli</taxon>
        <taxon>Bacillales</taxon>
        <taxon>Paenibacillaceae</taxon>
        <taxon>Paenibacillus</taxon>
    </lineage>
</organism>
<dbReference type="Pfam" id="PF02348">
    <property type="entry name" value="CTP_transf_3"/>
    <property type="match status" value="1"/>
</dbReference>
<dbReference type="InterPro" id="IPR050793">
    <property type="entry name" value="CMP-NeuNAc_synthase"/>
</dbReference>
<dbReference type="InterPro" id="IPR029044">
    <property type="entry name" value="Nucleotide-diphossugar_trans"/>
</dbReference>
<protein>
    <submittedName>
        <fullName evidence="1">CMP-N-acetylneuraminic acid synthetase</fullName>
    </submittedName>
</protein>
<evidence type="ECO:0000313" key="1">
    <source>
        <dbReference type="EMBL" id="PWW08332.1"/>
    </source>
</evidence>
<sequence length="233" mass="26923">MNNYKITGMIPARMGSKRIIKKNVRYLGDKPLIQYAIDLALGNESFDSVWVNTENDTLGEIAQRLGAQFHKRPDELANDSATNREFVNEFLLKHDCDYVVMVNTTSPLLRSETIEGFINYIKKNNFDTVLSVIKEQAEIFFEDKPLTFSLKEKINSQLLPPICKVVWSLTAWRREHFLSMQARGENPVFGGKLGLYSIPKDESCDLDSEEDWRIAEGTLRARHELHQSKRYFE</sequence>
<dbReference type="InterPro" id="IPR003329">
    <property type="entry name" value="Cytidylyl_trans"/>
</dbReference>
<dbReference type="PANTHER" id="PTHR21485">
    <property type="entry name" value="HAD SUPERFAMILY MEMBERS CMAS AND KDSC"/>
    <property type="match status" value="1"/>
</dbReference>